<name>A0A3A4NBE5_ABYX5</name>
<dbReference type="PANTHER" id="PTHR10366:SF564">
    <property type="entry name" value="STEROL-4-ALPHA-CARBOXYLATE 3-DEHYDROGENASE, DECARBOXYLATING"/>
    <property type="match status" value="1"/>
</dbReference>
<comment type="similarity">
    <text evidence="2">Belongs to the NAD(P)-dependent epimerase/dehydratase family. Dihydroflavonol-4-reductase subfamily.</text>
</comment>
<feature type="domain" description="NAD-dependent epimerase/dehydratase" evidence="3">
    <location>
        <begin position="4"/>
        <end position="230"/>
    </location>
</feature>
<dbReference type="SUPFAM" id="SSF51735">
    <property type="entry name" value="NAD(P)-binding Rossmann-fold domains"/>
    <property type="match status" value="1"/>
</dbReference>
<comment type="caution">
    <text evidence="4">The sequence shown here is derived from an EMBL/GenBank/DDBJ whole genome shotgun (WGS) entry which is preliminary data.</text>
</comment>
<dbReference type="EMBL" id="QZKU01000098">
    <property type="protein sequence ID" value="RJP18688.1"/>
    <property type="molecule type" value="Genomic_DNA"/>
</dbReference>
<evidence type="ECO:0000256" key="1">
    <source>
        <dbReference type="ARBA" id="ARBA00023002"/>
    </source>
</evidence>
<dbReference type="CDD" id="cd05228">
    <property type="entry name" value="AR_FR_like_1_SDR_e"/>
    <property type="match status" value="1"/>
</dbReference>
<protein>
    <submittedName>
        <fullName evidence="4">NAD-dependent epimerase/dehydratase family protein</fullName>
    </submittedName>
</protein>
<dbReference type="Pfam" id="PF01370">
    <property type="entry name" value="Epimerase"/>
    <property type="match status" value="1"/>
</dbReference>
<dbReference type="Proteomes" id="UP000265882">
    <property type="component" value="Unassembled WGS sequence"/>
</dbReference>
<dbReference type="InterPro" id="IPR001509">
    <property type="entry name" value="Epimerase_deHydtase"/>
</dbReference>
<reference evidence="4 5" key="1">
    <citation type="journal article" date="2017" name="ISME J.">
        <title>Energy and carbon metabolisms in a deep terrestrial subsurface fluid microbial community.</title>
        <authorList>
            <person name="Momper L."/>
            <person name="Jungbluth S.P."/>
            <person name="Lee M.D."/>
            <person name="Amend J.P."/>
        </authorList>
    </citation>
    <scope>NUCLEOTIDE SEQUENCE [LARGE SCALE GENOMIC DNA]</scope>
    <source>
        <strain evidence="4">SURF_5</strain>
    </source>
</reference>
<sequence length="328" mass="35981">MKYLVAGGSGYIGSAVVRELLSGNKNKVKVLVRPTDDLRNLDGLDVELVHGDITDYHSVLAALDGCDRAFHLAAIYAIWLPDPRLMYWVNVQGTRTVLEACRQKKIKKVVYTSSVAALGAHGKDRPATESVQFNLWHTKDHYYISKYRAEQVALDFFRRGLPVVIVNPTNPCGPRDIAPTPNGQLIINIIKGKLPGYVDGGINVSDIDDTAKGHVLAMEKGKPGEKYVLGNTNVSVKEYFDLIAQIGGGKSPSIRIPRSVAVSSGYLYELLSAVTKKPPVTTSAWVRVGSEYSFWDSSKAVRELGMPQTPIRDSIGRAIAWFRANGKL</sequence>
<dbReference type="PANTHER" id="PTHR10366">
    <property type="entry name" value="NAD DEPENDENT EPIMERASE/DEHYDRATASE"/>
    <property type="match status" value="1"/>
</dbReference>
<evidence type="ECO:0000256" key="2">
    <source>
        <dbReference type="ARBA" id="ARBA00023445"/>
    </source>
</evidence>
<dbReference type="AlphaFoldDB" id="A0A3A4NBE5"/>
<proteinExistence type="inferred from homology"/>
<organism evidence="4 5">
    <name type="scientific">Abyssobacteria bacterium (strain SURF_5)</name>
    <dbReference type="NCBI Taxonomy" id="2093360"/>
    <lineage>
        <taxon>Bacteria</taxon>
        <taxon>Pseudomonadati</taxon>
        <taxon>Candidatus Hydrogenedentota</taxon>
        <taxon>Candidatus Abyssobacteria</taxon>
    </lineage>
</organism>
<keyword evidence="1" id="KW-0560">Oxidoreductase</keyword>
<accession>A0A3A4NBE5</accession>
<gene>
    <name evidence="4" type="ORF">C4520_13925</name>
</gene>
<dbReference type="InterPro" id="IPR036291">
    <property type="entry name" value="NAD(P)-bd_dom_sf"/>
</dbReference>
<dbReference type="GO" id="GO:0016616">
    <property type="term" value="F:oxidoreductase activity, acting on the CH-OH group of donors, NAD or NADP as acceptor"/>
    <property type="evidence" value="ECO:0007669"/>
    <property type="project" value="TreeGrafter"/>
</dbReference>
<dbReference type="InterPro" id="IPR050425">
    <property type="entry name" value="NAD(P)_dehydrat-like"/>
</dbReference>
<evidence type="ECO:0000259" key="3">
    <source>
        <dbReference type="Pfam" id="PF01370"/>
    </source>
</evidence>
<dbReference type="Gene3D" id="3.40.50.720">
    <property type="entry name" value="NAD(P)-binding Rossmann-like Domain"/>
    <property type="match status" value="1"/>
</dbReference>
<evidence type="ECO:0000313" key="4">
    <source>
        <dbReference type="EMBL" id="RJP18688.1"/>
    </source>
</evidence>
<evidence type="ECO:0000313" key="5">
    <source>
        <dbReference type="Proteomes" id="UP000265882"/>
    </source>
</evidence>